<dbReference type="Gene3D" id="3.90.20.10">
    <property type="match status" value="1"/>
</dbReference>
<gene>
    <name evidence="2" type="ORF">AFL01nite_09280</name>
</gene>
<evidence type="ECO:0000313" key="3">
    <source>
        <dbReference type="Proteomes" id="UP000321769"/>
    </source>
</evidence>
<sequence>MIELNEPQVWTLIGVFAASTFALMGVVTGTFTRVLRAEIGGVNARIDGLRGEMAARFERVDEQFRRVDDRLDHLDRDVQAVARKVFDRPE</sequence>
<dbReference type="EMBL" id="BJZQ01000003">
    <property type="protein sequence ID" value="GEO88601.1"/>
    <property type="molecule type" value="Genomic_DNA"/>
</dbReference>
<keyword evidence="3" id="KW-1185">Reference proteome</keyword>
<proteinExistence type="predicted"/>
<keyword evidence="1" id="KW-1133">Transmembrane helix</keyword>
<reference evidence="2 3" key="1">
    <citation type="submission" date="2019-07" db="EMBL/GenBank/DDBJ databases">
        <title>Whole genome shotgun sequence of Aeromicrobium flavum NBRC 107625.</title>
        <authorList>
            <person name="Hosoyama A."/>
            <person name="Uohara A."/>
            <person name="Ohji S."/>
            <person name="Ichikawa N."/>
        </authorList>
    </citation>
    <scope>NUCLEOTIDE SEQUENCE [LARGE SCALE GENOMIC DNA]</scope>
    <source>
        <strain evidence="2 3">NBRC 107625</strain>
    </source>
</reference>
<keyword evidence="1" id="KW-0812">Transmembrane</keyword>
<dbReference type="RefSeq" id="WP_146826005.1">
    <property type="nucleotide sequence ID" value="NZ_BAAAYQ010000005.1"/>
</dbReference>
<name>A0A512HT16_9ACTN</name>
<protein>
    <submittedName>
        <fullName evidence="2">Uncharacterized protein</fullName>
    </submittedName>
</protein>
<comment type="caution">
    <text evidence="2">The sequence shown here is derived from an EMBL/GenBank/DDBJ whole genome shotgun (WGS) entry which is preliminary data.</text>
</comment>
<feature type="transmembrane region" description="Helical" evidence="1">
    <location>
        <begin position="12"/>
        <end position="35"/>
    </location>
</feature>
<dbReference type="Proteomes" id="UP000321769">
    <property type="component" value="Unassembled WGS sequence"/>
</dbReference>
<evidence type="ECO:0000256" key="1">
    <source>
        <dbReference type="SAM" id="Phobius"/>
    </source>
</evidence>
<organism evidence="2 3">
    <name type="scientific">Aeromicrobium flavum</name>
    <dbReference type="NCBI Taxonomy" id="416568"/>
    <lineage>
        <taxon>Bacteria</taxon>
        <taxon>Bacillati</taxon>
        <taxon>Actinomycetota</taxon>
        <taxon>Actinomycetes</taxon>
        <taxon>Propionibacteriales</taxon>
        <taxon>Nocardioidaceae</taxon>
        <taxon>Aeromicrobium</taxon>
    </lineage>
</organism>
<evidence type="ECO:0000313" key="2">
    <source>
        <dbReference type="EMBL" id="GEO88601.1"/>
    </source>
</evidence>
<dbReference type="OrthoDB" id="5078127at2"/>
<keyword evidence="1" id="KW-0472">Membrane</keyword>
<accession>A0A512HT16</accession>
<dbReference type="AlphaFoldDB" id="A0A512HT16"/>